<organism evidence="2 3">
    <name type="scientific">Coraliomargarita sinensis</name>
    <dbReference type="NCBI Taxonomy" id="2174842"/>
    <lineage>
        <taxon>Bacteria</taxon>
        <taxon>Pseudomonadati</taxon>
        <taxon>Verrucomicrobiota</taxon>
        <taxon>Opitutia</taxon>
        <taxon>Puniceicoccales</taxon>
        <taxon>Coraliomargaritaceae</taxon>
        <taxon>Coraliomargarita</taxon>
    </lineage>
</organism>
<evidence type="ECO:0000256" key="1">
    <source>
        <dbReference type="SAM" id="Phobius"/>
    </source>
</evidence>
<protein>
    <submittedName>
        <fullName evidence="2">Uncharacterized protein</fullName>
    </submittedName>
</protein>
<dbReference type="EMBL" id="QHJQ01000002">
    <property type="protein sequence ID" value="PXA04881.1"/>
    <property type="molecule type" value="Genomic_DNA"/>
</dbReference>
<gene>
    <name evidence="2" type="ORF">DDZ13_02650</name>
</gene>
<keyword evidence="3" id="KW-1185">Reference proteome</keyword>
<dbReference type="RefSeq" id="WP_110129884.1">
    <property type="nucleotide sequence ID" value="NZ_QHJQ01000002.1"/>
</dbReference>
<evidence type="ECO:0000313" key="3">
    <source>
        <dbReference type="Proteomes" id="UP000247099"/>
    </source>
</evidence>
<dbReference type="OrthoDB" id="9905463at2"/>
<keyword evidence="1" id="KW-0472">Membrane</keyword>
<feature type="transmembrane region" description="Helical" evidence="1">
    <location>
        <begin position="12"/>
        <end position="38"/>
    </location>
</feature>
<reference evidence="2 3" key="1">
    <citation type="submission" date="2018-05" db="EMBL/GenBank/DDBJ databases">
        <title>Coraliomargarita sinensis sp. nov., isolated from a marine solar saltern.</title>
        <authorList>
            <person name="Zhou L.Y."/>
        </authorList>
    </citation>
    <scope>NUCLEOTIDE SEQUENCE [LARGE SCALE GENOMIC DNA]</scope>
    <source>
        <strain evidence="2 3">WN38</strain>
    </source>
</reference>
<feature type="transmembrane region" description="Helical" evidence="1">
    <location>
        <begin position="58"/>
        <end position="76"/>
    </location>
</feature>
<evidence type="ECO:0000313" key="2">
    <source>
        <dbReference type="EMBL" id="PXA04881.1"/>
    </source>
</evidence>
<proteinExistence type="predicted"/>
<keyword evidence="1" id="KW-1133">Transmembrane helix</keyword>
<accession>A0A317ZNA6</accession>
<keyword evidence="1" id="KW-0812">Transmembrane</keyword>
<comment type="caution">
    <text evidence="2">The sequence shown here is derived from an EMBL/GenBank/DDBJ whole genome shotgun (WGS) entry which is preliminary data.</text>
</comment>
<dbReference type="AlphaFoldDB" id="A0A317ZNA6"/>
<dbReference type="InParanoid" id="A0A317ZNA6"/>
<dbReference type="Proteomes" id="UP000247099">
    <property type="component" value="Unassembled WGS sequence"/>
</dbReference>
<name>A0A317ZNA6_9BACT</name>
<sequence>MLRILKGVLRWCFTWLYFVLLTCFVGAVLGVLSHVVLGPLFVDEPDFTYLSAFGFMNGLKYGGVWAGGLAIVLCVMRARKEYLVNHEEGGERR</sequence>